<protein>
    <submittedName>
        <fullName evidence="10">Zinc ABC transporter substrate-binding protein AdcA</fullName>
    </submittedName>
</protein>
<dbReference type="RefSeq" id="WP_088271148.1">
    <property type="nucleotide sequence ID" value="NZ_BMKI01000003.1"/>
</dbReference>
<dbReference type="Proteomes" id="UP000630615">
    <property type="component" value="Unassembled WGS sequence"/>
</dbReference>
<gene>
    <name evidence="10" type="ORF">GCM10011573_18270</name>
</gene>
<evidence type="ECO:0000313" key="11">
    <source>
        <dbReference type="Proteomes" id="UP000630615"/>
    </source>
</evidence>
<dbReference type="CDD" id="cd01017">
    <property type="entry name" value="AdcA"/>
    <property type="match status" value="1"/>
</dbReference>
<comment type="similarity">
    <text evidence="1 7">Belongs to the bacterial solute-binding protein 9 family.</text>
</comment>
<keyword evidence="5" id="KW-0864">Zinc transport</keyword>
<evidence type="ECO:0000256" key="1">
    <source>
        <dbReference type="ARBA" id="ARBA00011028"/>
    </source>
</evidence>
<dbReference type="InterPro" id="IPR006127">
    <property type="entry name" value="ZnuA-like"/>
</dbReference>
<dbReference type="EMBL" id="BMKI01000003">
    <property type="protein sequence ID" value="GGC88964.1"/>
    <property type="molecule type" value="Genomic_DNA"/>
</dbReference>
<dbReference type="InterPro" id="IPR015304">
    <property type="entry name" value="ZinT_dom"/>
</dbReference>
<dbReference type="SUPFAM" id="SSF50814">
    <property type="entry name" value="Lipocalins"/>
    <property type="match status" value="1"/>
</dbReference>
<dbReference type="PROSITE" id="PS51257">
    <property type="entry name" value="PROKAR_LIPOPROTEIN"/>
    <property type="match status" value="1"/>
</dbReference>
<dbReference type="Pfam" id="PF01297">
    <property type="entry name" value="ZnuA"/>
    <property type="match status" value="1"/>
</dbReference>
<evidence type="ECO:0000259" key="9">
    <source>
        <dbReference type="Pfam" id="PF09223"/>
    </source>
</evidence>
<dbReference type="SUPFAM" id="SSF53807">
    <property type="entry name" value="Helical backbone' metal receptor"/>
    <property type="match status" value="1"/>
</dbReference>
<organism evidence="10 11">
    <name type="scientific">Enterococcus wangshanyuanii</name>
    <dbReference type="NCBI Taxonomy" id="2005703"/>
    <lineage>
        <taxon>Bacteria</taxon>
        <taxon>Bacillati</taxon>
        <taxon>Bacillota</taxon>
        <taxon>Bacilli</taxon>
        <taxon>Lactobacillales</taxon>
        <taxon>Enterococcaceae</taxon>
        <taxon>Enterococcus</taxon>
    </lineage>
</organism>
<dbReference type="PANTHER" id="PTHR42953:SF3">
    <property type="entry name" value="HIGH-AFFINITY ZINC UPTAKE SYSTEM PROTEIN ZNUA"/>
    <property type="match status" value="1"/>
</dbReference>
<dbReference type="InterPro" id="IPR012674">
    <property type="entry name" value="Calycin"/>
</dbReference>
<dbReference type="Gene3D" id="2.40.128.20">
    <property type="match status" value="1"/>
</dbReference>
<comment type="caution">
    <text evidence="10">The sequence shown here is derived from an EMBL/GenBank/DDBJ whole genome shotgun (WGS) entry which is preliminary data.</text>
</comment>
<name>A0ABQ1P0T9_9ENTE</name>
<dbReference type="InterPro" id="IPR050492">
    <property type="entry name" value="Bact_metal-bind_prot9"/>
</dbReference>
<dbReference type="InterPro" id="IPR006129">
    <property type="entry name" value="AdhesinB"/>
</dbReference>
<dbReference type="PRINTS" id="PR00691">
    <property type="entry name" value="ADHESINB"/>
</dbReference>
<keyword evidence="3 8" id="KW-0732">Signal</keyword>
<evidence type="ECO:0000256" key="2">
    <source>
        <dbReference type="ARBA" id="ARBA00022448"/>
    </source>
</evidence>
<keyword evidence="6" id="KW-0406">Ion transport</keyword>
<evidence type="ECO:0000256" key="4">
    <source>
        <dbReference type="ARBA" id="ARBA00022833"/>
    </source>
</evidence>
<keyword evidence="2 7" id="KW-0813">Transport</keyword>
<dbReference type="PRINTS" id="PR00690">
    <property type="entry name" value="ADHESNFAMILY"/>
</dbReference>
<proteinExistence type="inferred from homology"/>
<evidence type="ECO:0000256" key="7">
    <source>
        <dbReference type="RuleBase" id="RU003512"/>
    </source>
</evidence>
<dbReference type="Gene3D" id="3.40.50.1980">
    <property type="entry name" value="Nitrogenase molybdenum iron protein domain"/>
    <property type="match status" value="2"/>
</dbReference>
<feature type="domain" description="ZinT" evidence="9">
    <location>
        <begin position="328"/>
        <end position="505"/>
    </location>
</feature>
<dbReference type="PANTHER" id="PTHR42953">
    <property type="entry name" value="HIGH-AFFINITY ZINC UPTAKE SYSTEM PROTEIN ZNUA-RELATED"/>
    <property type="match status" value="1"/>
</dbReference>
<reference evidence="11" key="1">
    <citation type="journal article" date="2019" name="Int. J. Syst. Evol. Microbiol.">
        <title>The Global Catalogue of Microorganisms (GCM) 10K type strain sequencing project: providing services to taxonomists for standard genome sequencing and annotation.</title>
        <authorList>
            <consortium name="The Broad Institute Genomics Platform"/>
            <consortium name="The Broad Institute Genome Sequencing Center for Infectious Disease"/>
            <person name="Wu L."/>
            <person name="Ma J."/>
        </authorList>
    </citation>
    <scope>NUCLEOTIDE SEQUENCE [LARGE SCALE GENOMIC DNA]</scope>
    <source>
        <strain evidence="11">CGMCC 1.15942</strain>
    </source>
</reference>
<sequence>MKKKLKTIIWSVLFLVGILTACTTPNVQDKTENKDKELTIVTSFYPMYEFTRNIVGAAGDVSLMIPAGTEAHDYEPSAKEIAKLQDADAFIYLSEYMETWVPKTEKSLKNVNSIKATEGMLLLPGTEDHEHGAQESHDGHSHDYDPHIWLSPYRAIQAVEKIRDGLIEQFPEQTTVFNKNAAAYISELTALHQDFEEKLSAAKQKNFITQHTAFSYLALDYGLKQLPIAGISPDQEPQPSRLAELKKIVDETGIKYIYFEENANDRVAKTLASEANVDLLVLNPLEGLTQKDMDAGKTYISVMKENLSALTKSTDTTPKKELTASATEKTVYNGYFEDEQVKDRELSDYAGNWQSVYPYLEEGTFDQVFDYKAKLTQKMSASEYKEYYRNGYQTDVDQIGITENTMTFVVGKKEYKANYTYAGKQILTYEAGNRGVRFLFETTEDTPYKYVQFSDHGIAPNKAAHFHIYFGNDSQENLLEQMDNWPTYYPETMTGFEIAQEMLAH</sequence>
<evidence type="ECO:0000256" key="6">
    <source>
        <dbReference type="ARBA" id="ARBA00023065"/>
    </source>
</evidence>
<feature type="signal peptide" evidence="8">
    <location>
        <begin position="1"/>
        <end position="21"/>
    </location>
</feature>
<keyword evidence="11" id="KW-1185">Reference proteome</keyword>
<evidence type="ECO:0000313" key="10">
    <source>
        <dbReference type="EMBL" id="GGC88964.1"/>
    </source>
</evidence>
<evidence type="ECO:0000256" key="5">
    <source>
        <dbReference type="ARBA" id="ARBA00022906"/>
    </source>
</evidence>
<accession>A0ABQ1P0T9</accession>
<dbReference type="InterPro" id="IPR006128">
    <property type="entry name" value="Lipoprotein_PsaA-like"/>
</dbReference>
<feature type="chain" id="PRO_5045632412" evidence="8">
    <location>
        <begin position="22"/>
        <end position="505"/>
    </location>
</feature>
<evidence type="ECO:0000256" key="3">
    <source>
        <dbReference type="ARBA" id="ARBA00022729"/>
    </source>
</evidence>
<keyword evidence="4" id="KW-0862">Zinc</keyword>
<dbReference type="Pfam" id="PF09223">
    <property type="entry name" value="ZinT"/>
    <property type="match status" value="1"/>
</dbReference>
<evidence type="ECO:0000256" key="8">
    <source>
        <dbReference type="SAM" id="SignalP"/>
    </source>
</evidence>